<sequence>MTTAITLDAEPRLGGLVCGLSSPGRPALTELGAQHGPSIRERVVGHGAALLSGYEWTDWNDLDAFVKQVVGSPLDYTERSSPRTELHPGVFTATDHPPTEEIFLHTEQSYNLTVPRYLFFFCRQGAPEGGANRLADCRAVHDALPREVVERFDREGYLLVRNFLPGLGLTWQQAFGTEDPERVRRYCADNGIEVEWLSEDHVQTRQVRWAVATHPETGAKSWFNHMTFFHSSSLNKDLAELLLEEYGPRGIPTNTFHADGTEIAPDVVEALHAGYRDHQVDVTCRTGDVLIVDNLSVAHGRAPFVPPRELFVSMADALSWERLRPVERTALPGGAVGHAG</sequence>
<evidence type="ECO:0000313" key="7">
    <source>
        <dbReference type="EMBL" id="OEV32603.1"/>
    </source>
</evidence>
<comment type="caution">
    <text evidence="7">The sequence shown here is derived from an EMBL/GenBank/DDBJ whole genome shotgun (WGS) entry which is preliminary data.</text>
</comment>
<dbReference type="InterPro" id="IPR003819">
    <property type="entry name" value="TauD/TfdA-like"/>
</dbReference>
<dbReference type="KEGG" id="kau:B6264_04975"/>
<dbReference type="AlphaFoldDB" id="A0A1E7MWI7"/>
<dbReference type="OrthoDB" id="9769888at2"/>
<dbReference type="SUPFAM" id="SSF51197">
    <property type="entry name" value="Clavaminate synthase-like"/>
    <property type="match status" value="1"/>
</dbReference>
<dbReference type="EMBL" id="BMUB01000007">
    <property type="protein sequence ID" value="GGU79754.1"/>
    <property type="molecule type" value="Genomic_DNA"/>
</dbReference>
<dbReference type="InterPro" id="IPR050411">
    <property type="entry name" value="AlphaKG_dependent_hydroxylases"/>
</dbReference>
<proteinExistence type="predicted"/>
<dbReference type="RefSeq" id="WP_046385742.1">
    <property type="nucleotide sequence ID" value="NZ_BMUB01000007.1"/>
</dbReference>
<evidence type="ECO:0000313" key="6">
    <source>
        <dbReference type="EMBL" id="GGU79754.1"/>
    </source>
</evidence>
<reference evidence="6" key="5">
    <citation type="submission" date="2020-09" db="EMBL/GenBank/DDBJ databases">
        <authorList>
            <person name="Sun Q."/>
            <person name="Ohkuma M."/>
        </authorList>
    </citation>
    <scope>NUCLEOTIDE SEQUENCE</scope>
    <source>
        <strain evidence="6">JCM 4434</strain>
    </source>
</reference>
<name>A0A1E7MWI7_KITAU</name>
<accession>A0A1E7MWI7</accession>
<feature type="domain" description="TauD/TfdA-like" evidence="5">
    <location>
        <begin position="28"/>
        <end position="312"/>
    </location>
</feature>
<dbReference type="Proteomes" id="UP000037395">
    <property type="component" value="Unassembled WGS sequence"/>
</dbReference>
<keyword evidence="4" id="KW-0045">Antibiotic biosynthesis</keyword>
<evidence type="ECO:0000313" key="8">
    <source>
        <dbReference type="Proteomes" id="UP000037395"/>
    </source>
</evidence>
<dbReference type="GO" id="GO:0017000">
    <property type="term" value="P:antibiotic biosynthetic process"/>
    <property type="evidence" value="ECO:0007669"/>
    <property type="project" value="UniProtKB-KW"/>
</dbReference>
<keyword evidence="3" id="KW-0408">Iron</keyword>
<protein>
    <submittedName>
        <fullName evidence="6">Protein AmbC</fullName>
    </submittedName>
</protein>
<reference evidence="7 8" key="2">
    <citation type="submission" date="2014-07" db="EMBL/GenBank/DDBJ databases">
        <authorList>
            <person name="Zhang J.E."/>
            <person name="Yang H."/>
            <person name="Guo J."/>
            <person name="Deng Z."/>
            <person name="Luo H."/>
            <person name="Luo M."/>
            <person name="Zhao B."/>
        </authorList>
    </citation>
    <scope>NUCLEOTIDE SEQUENCE [LARGE SCALE GENOMIC DNA]</scope>
    <source>
        <strain evidence="7">ATCC 10762</strain>
        <strain evidence="8">ATCC 10762 / DSM 40127 / CCM 3239 / JCM 4008 / LMG 5968 / NBRC 12843 / NCIMB 8234 / A-377</strain>
    </source>
</reference>
<dbReference type="Gene3D" id="3.60.130.10">
    <property type="entry name" value="Clavaminate synthase-like"/>
    <property type="match status" value="1"/>
</dbReference>
<reference evidence="6 9" key="1">
    <citation type="journal article" date="2014" name="Int. J. Syst. Evol. Microbiol.">
        <title>Complete genome sequence of Corynebacterium casei LMG S-19264T (=DSM 44701T), isolated from a smear-ripened cheese.</title>
        <authorList>
            <consortium name="US DOE Joint Genome Institute (JGI-PGF)"/>
            <person name="Walter F."/>
            <person name="Albersmeier A."/>
            <person name="Kalinowski J."/>
            <person name="Ruckert C."/>
        </authorList>
    </citation>
    <scope>NUCLEOTIDE SEQUENCE [LARGE SCALE GENOMIC DNA]</scope>
    <source>
        <strain evidence="6 9">JCM 4434</strain>
    </source>
</reference>
<accession>A0A8H9LU06</accession>
<reference evidence="8" key="4">
    <citation type="submission" date="2016-08" db="EMBL/GenBank/DDBJ databases">
        <title>Sequencing, assembly and comparative genomics of S. aureofaciens ATCC 10762.</title>
        <authorList>
            <person name="Gradnigo J.S."/>
            <person name="Johnson N."/>
            <person name="Somerville G.A."/>
        </authorList>
    </citation>
    <scope>NUCLEOTIDE SEQUENCE [LARGE SCALE GENOMIC DNA]</scope>
    <source>
        <strain evidence="8">ATCC 10762 / DSM 40127 / CCM 3239 / JCM 4008 / LMG 5968 / NBRC 12843 / NCIMB 8234 / A-377</strain>
    </source>
</reference>
<dbReference type="GO" id="GO:0016491">
    <property type="term" value="F:oxidoreductase activity"/>
    <property type="evidence" value="ECO:0007669"/>
    <property type="project" value="UniProtKB-KW"/>
</dbReference>
<dbReference type="Pfam" id="PF02668">
    <property type="entry name" value="TauD"/>
    <property type="match status" value="1"/>
</dbReference>
<evidence type="ECO:0000256" key="3">
    <source>
        <dbReference type="ARBA" id="ARBA00023004"/>
    </source>
</evidence>
<evidence type="ECO:0000313" key="9">
    <source>
        <dbReference type="Proteomes" id="UP000610124"/>
    </source>
</evidence>
<keyword evidence="8" id="KW-1185">Reference proteome</keyword>
<dbReference type="GeneID" id="97486517"/>
<reference evidence="7" key="3">
    <citation type="submission" date="2016-08" db="EMBL/GenBank/DDBJ databases">
        <title>Sequencing, Assembly and Comparative Genomics of S. aureofaciens ATCC 10762.</title>
        <authorList>
            <person name="Gradnigo J.S."/>
            <person name="Johnson N."/>
            <person name="Somerville G.A."/>
        </authorList>
    </citation>
    <scope>NUCLEOTIDE SEQUENCE [LARGE SCALE GENOMIC DNA]</scope>
    <source>
        <strain evidence="7">ATCC 10762</strain>
    </source>
</reference>
<dbReference type="PANTHER" id="PTHR10696">
    <property type="entry name" value="GAMMA-BUTYROBETAINE HYDROXYLASE-RELATED"/>
    <property type="match status" value="1"/>
</dbReference>
<dbReference type="PANTHER" id="PTHR10696:SF56">
    <property type="entry name" value="TAUD_TFDA-LIKE DOMAIN-CONTAINING PROTEIN"/>
    <property type="match status" value="1"/>
</dbReference>
<comment type="cofactor">
    <cofactor evidence="1">
        <name>Fe(2+)</name>
        <dbReference type="ChEBI" id="CHEBI:29033"/>
    </cofactor>
</comment>
<dbReference type="InterPro" id="IPR042098">
    <property type="entry name" value="TauD-like_sf"/>
</dbReference>
<dbReference type="EMBL" id="JPRF03000087">
    <property type="protein sequence ID" value="OEV32603.1"/>
    <property type="molecule type" value="Genomic_DNA"/>
</dbReference>
<gene>
    <name evidence="6" type="primary">ambC</name>
    <name evidence="6" type="ORF">GCM10010502_34520</name>
    <name evidence="7" type="ORF">HS99_0015105</name>
</gene>
<organism evidence="7 8">
    <name type="scientific">Kitasatospora aureofaciens</name>
    <name type="common">Streptomyces aureofaciens</name>
    <dbReference type="NCBI Taxonomy" id="1894"/>
    <lineage>
        <taxon>Bacteria</taxon>
        <taxon>Bacillati</taxon>
        <taxon>Actinomycetota</taxon>
        <taxon>Actinomycetes</taxon>
        <taxon>Kitasatosporales</taxon>
        <taxon>Streptomycetaceae</taxon>
        <taxon>Kitasatospora</taxon>
    </lineage>
</organism>
<evidence type="ECO:0000256" key="1">
    <source>
        <dbReference type="ARBA" id="ARBA00001954"/>
    </source>
</evidence>
<evidence type="ECO:0000256" key="4">
    <source>
        <dbReference type="ARBA" id="ARBA00023194"/>
    </source>
</evidence>
<dbReference type="Proteomes" id="UP000610124">
    <property type="component" value="Unassembled WGS sequence"/>
</dbReference>
<evidence type="ECO:0000259" key="5">
    <source>
        <dbReference type="Pfam" id="PF02668"/>
    </source>
</evidence>
<keyword evidence="2" id="KW-0560">Oxidoreductase</keyword>
<evidence type="ECO:0000256" key="2">
    <source>
        <dbReference type="ARBA" id="ARBA00023002"/>
    </source>
</evidence>